<evidence type="ECO:0000313" key="2">
    <source>
        <dbReference type="Proteomes" id="UP001219568"/>
    </source>
</evidence>
<keyword evidence="2" id="KW-1185">Reference proteome</keyword>
<reference evidence="1" key="1">
    <citation type="journal article" date="2023" name="IMA Fungus">
        <title>Comparative genomic study of the Penicillium genus elucidates a diverse pangenome and 15 lateral gene transfer events.</title>
        <authorList>
            <person name="Petersen C."/>
            <person name="Sorensen T."/>
            <person name="Nielsen M.R."/>
            <person name="Sondergaard T.E."/>
            <person name="Sorensen J.L."/>
            <person name="Fitzpatrick D.A."/>
            <person name="Frisvad J.C."/>
            <person name="Nielsen K.L."/>
        </authorList>
    </citation>
    <scope>NUCLEOTIDE SEQUENCE</scope>
    <source>
        <strain evidence="1">IBT 15450</strain>
    </source>
</reference>
<accession>A0AAD6I0S2</accession>
<gene>
    <name evidence="1" type="ORF">N7460_011465</name>
</gene>
<reference evidence="1" key="2">
    <citation type="submission" date="2023-01" db="EMBL/GenBank/DDBJ databases">
        <authorList>
            <person name="Petersen C."/>
        </authorList>
    </citation>
    <scope>NUCLEOTIDE SEQUENCE</scope>
    <source>
        <strain evidence="1">IBT 15450</strain>
    </source>
</reference>
<evidence type="ECO:0000313" key="1">
    <source>
        <dbReference type="EMBL" id="KAJ6026648.1"/>
    </source>
</evidence>
<organism evidence="1 2">
    <name type="scientific">Penicillium canescens</name>
    <dbReference type="NCBI Taxonomy" id="5083"/>
    <lineage>
        <taxon>Eukaryota</taxon>
        <taxon>Fungi</taxon>
        <taxon>Dikarya</taxon>
        <taxon>Ascomycota</taxon>
        <taxon>Pezizomycotina</taxon>
        <taxon>Eurotiomycetes</taxon>
        <taxon>Eurotiomycetidae</taxon>
        <taxon>Eurotiales</taxon>
        <taxon>Aspergillaceae</taxon>
        <taxon>Penicillium</taxon>
    </lineage>
</organism>
<dbReference type="Proteomes" id="UP001219568">
    <property type="component" value="Unassembled WGS sequence"/>
</dbReference>
<sequence length="309" mass="35605">MSATDQMERFALAENPLAVAESSLVLPQDSRTVTEPSALNDRSGPAQSALVQSAMIDHSVLIHQPDPIKGPVVEPLQGFAVPPLPTLPPPTQADNLPPYVWTLIPNIRKLSKKWDQDLWLCRVKGTLHTLGIKDVISKYLDRPDESHPSYQNWKRWSQRVDRWLFTNVGEKIRFRLQQINPPLEFADVTMEHILRLEPNEDDRMSIEVFNMWNMRRHDYDSAAEYVEAWSDQVQHCRRLDIGIGYYVATKVMLDELDEEYPVITTFVNREIREQDETAHVMDWVNFSTIVNGMMGCILAKENPCRTPLE</sequence>
<proteinExistence type="predicted"/>
<protein>
    <submittedName>
        <fullName evidence="1">Uncharacterized protein</fullName>
    </submittedName>
</protein>
<comment type="caution">
    <text evidence="1">The sequence shown here is derived from an EMBL/GenBank/DDBJ whole genome shotgun (WGS) entry which is preliminary data.</text>
</comment>
<name>A0AAD6I0S2_PENCN</name>
<dbReference type="EMBL" id="JAQJZL010000015">
    <property type="protein sequence ID" value="KAJ6026648.1"/>
    <property type="molecule type" value="Genomic_DNA"/>
</dbReference>
<dbReference type="AlphaFoldDB" id="A0AAD6I0S2"/>